<proteinExistence type="predicted"/>
<sequence>MVLIDCLFNFSKNTLDYGSVCHCYDAVHRFFLKLV</sequence>
<name>A0A0A8YC34_ARUDO</name>
<evidence type="ECO:0000313" key="1">
    <source>
        <dbReference type="EMBL" id="JAD22918.1"/>
    </source>
</evidence>
<accession>A0A0A8YC34</accession>
<reference evidence="1" key="1">
    <citation type="submission" date="2014-09" db="EMBL/GenBank/DDBJ databases">
        <authorList>
            <person name="Magalhaes I.L.F."/>
            <person name="Oliveira U."/>
            <person name="Santos F.R."/>
            <person name="Vidigal T.H.D.A."/>
            <person name="Brescovit A.D."/>
            <person name="Santos A.J."/>
        </authorList>
    </citation>
    <scope>NUCLEOTIDE SEQUENCE</scope>
    <source>
        <tissue evidence="1">Shoot tissue taken approximately 20 cm above the soil surface</tissue>
    </source>
</reference>
<dbReference type="AlphaFoldDB" id="A0A0A8YC34"/>
<dbReference type="EMBL" id="GBRH01274977">
    <property type="protein sequence ID" value="JAD22918.1"/>
    <property type="molecule type" value="Transcribed_RNA"/>
</dbReference>
<protein>
    <submittedName>
        <fullName evidence="1">Uncharacterized protein</fullName>
    </submittedName>
</protein>
<reference evidence="1" key="2">
    <citation type="journal article" date="2015" name="Data Brief">
        <title>Shoot transcriptome of the giant reed, Arundo donax.</title>
        <authorList>
            <person name="Barrero R.A."/>
            <person name="Guerrero F.D."/>
            <person name="Moolhuijzen P."/>
            <person name="Goolsby J.A."/>
            <person name="Tidwell J."/>
            <person name="Bellgard S.E."/>
            <person name="Bellgard M.I."/>
        </authorList>
    </citation>
    <scope>NUCLEOTIDE SEQUENCE</scope>
    <source>
        <tissue evidence="1">Shoot tissue taken approximately 20 cm above the soil surface</tissue>
    </source>
</reference>
<organism evidence="1">
    <name type="scientific">Arundo donax</name>
    <name type="common">Giant reed</name>
    <name type="synonym">Donax arundinaceus</name>
    <dbReference type="NCBI Taxonomy" id="35708"/>
    <lineage>
        <taxon>Eukaryota</taxon>
        <taxon>Viridiplantae</taxon>
        <taxon>Streptophyta</taxon>
        <taxon>Embryophyta</taxon>
        <taxon>Tracheophyta</taxon>
        <taxon>Spermatophyta</taxon>
        <taxon>Magnoliopsida</taxon>
        <taxon>Liliopsida</taxon>
        <taxon>Poales</taxon>
        <taxon>Poaceae</taxon>
        <taxon>PACMAD clade</taxon>
        <taxon>Arundinoideae</taxon>
        <taxon>Arundineae</taxon>
        <taxon>Arundo</taxon>
    </lineage>
</organism>